<gene>
    <name evidence="2" type="ORF">TR125921</name>
</gene>
<keyword evidence="1" id="KW-0472">Membrane</keyword>
<feature type="transmembrane region" description="Helical" evidence="1">
    <location>
        <begin position="12"/>
        <end position="31"/>
    </location>
</feature>
<evidence type="ECO:0000313" key="2">
    <source>
        <dbReference type="EMBL" id="JAP55234.1"/>
    </source>
</evidence>
<dbReference type="EMBL" id="GEEE01007991">
    <property type="protein sequence ID" value="JAP55234.1"/>
    <property type="molecule type" value="Transcribed_RNA"/>
</dbReference>
<reference evidence="2" key="1">
    <citation type="submission" date="2016-01" db="EMBL/GenBank/DDBJ databases">
        <title>Reference transcriptome for the parasite Schistocephalus solidus: insights into the molecular evolution of parasitism.</title>
        <authorList>
            <person name="Hebert F.O."/>
            <person name="Grambauer S."/>
            <person name="Barber I."/>
            <person name="Landry C.R."/>
            <person name="Aubin-Horth N."/>
        </authorList>
    </citation>
    <scope>NUCLEOTIDE SEQUENCE</scope>
</reference>
<keyword evidence="1" id="KW-1133">Transmembrane helix</keyword>
<dbReference type="AlphaFoldDB" id="A0A0X3PTX6"/>
<feature type="transmembrane region" description="Helical" evidence="1">
    <location>
        <begin position="43"/>
        <end position="65"/>
    </location>
</feature>
<evidence type="ECO:0000256" key="1">
    <source>
        <dbReference type="SAM" id="Phobius"/>
    </source>
</evidence>
<sequence>MFVSVLFLRRSYIVSLITILIAGLLALFYLMPYDSENNNMSTFRALFGAAVSLNIISILCSAVAFKKELLKWLDVISCICYLIMLILYTVGAGFFYGSILHHVPTSVTWAIVSASMSLVLIPPIIGRVLVLAK</sequence>
<name>A0A0X3PTX6_SCHSO</name>
<feature type="transmembrane region" description="Helical" evidence="1">
    <location>
        <begin position="108"/>
        <end position="130"/>
    </location>
</feature>
<proteinExistence type="predicted"/>
<protein>
    <submittedName>
        <fullName evidence="2">Uncharacterized protein</fullName>
    </submittedName>
</protein>
<keyword evidence="1" id="KW-0812">Transmembrane</keyword>
<feature type="transmembrane region" description="Helical" evidence="1">
    <location>
        <begin position="72"/>
        <end position="96"/>
    </location>
</feature>
<accession>A0A0X3PTX6</accession>
<organism evidence="2">
    <name type="scientific">Schistocephalus solidus</name>
    <name type="common">Tapeworm</name>
    <dbReference type="NCBI Taxonomy" id="70667"/>
    <lineage>
        <taxon>Eukaryota</taxon>
        <taxon>Metazoa</taxon>
        <taxon>Spiralia</taxon>
        <taxon>Lophotrochozoa</taxon>
        <taxon>Platyhelminthes</taxon>
        <taxon>Cestoda</taxon>
        <taxon>Eucestoda</taxon>
        <taxon>Diphyllobothriidea</taxon>
        <taxon>Diphyllobothriidae</taxon>
        <taxon>Schistocephalus</taxon>
    </lineage>
</organism>